<comment type="caution">
    <text evidence="1">The sequence shown here is derived from an EMBL/GenBank/DDBJ whole genome shotgun (WGS) entry which is preliminary data.</text>
</comment>
<gene>
    <name evidence="1" type="ORF">GCM10012287_46720</name>
</gene>
<protein>
    <submittedName>
        <fullName evidence="1">Uncharacterized protein</fullName>
    </submittedName>
</protein>
<sequence length="96" mass="10628">MDYAGQKSLRPVFDVMAKGAAAMRVHEALGWQRIGVGKHIYGDAQQRTPREPGGGPPRRVRQLIAERLLLYAQAYGAHVGASWTAEKQRAQTSTRQ</sequence>
<organism evidence="1 2">
    <name type="scientific">Streptomyces daqingensis</name>
    <dbReference type="NCBI Taxonomy" id="1472640"/>
    <lineage>
        <taxon>Bacteria</taxon>
        <taxon>Bacillati</taxon>
        <taxon>Actinomycetota</taxon>
        <taxon>Actinomycetes</taxon>
        <taxon>Kitasatosporales</taxon>
        <taxon>Streptomycetaceae</taxon>
        <taxon>Streptomyces</taxon>
    </lineage>
</organism>
<dbReference type="RefSeq" id="WP_189039192.1">
    <property type="nucleotide sequence ID" value="NZ_BMMP01000017.1"/>
</dbReference>
<dbReference type="Proteomes" id="UP000631535">
    <property type="component" value="Unassembled WGS sequence"/>
</dbReference>
<keyword evidence="2" id="KW-1185">Reference proteome</keyword>
<name>A0ABQ2MP67_9ACTN</name>
<evidence type="ECO:0000313" key="2">
    <source>
        <dbReference type="Proteomes" id="UP000631535"/>
    </source>
</evidence>
<accession>A0ABQ2MP67</accession>
<evidence type="ECO:0000313" key="1">
    <source>
        <dbReference type="EMBL" id="GGO55441.1"/>
    </source>
</evidence>
<proteinExistence type="predicted"/>
<dbReference type="EMBL" id="BMMP01000017">
    <property type="protein sequence ID" value="GGO55441.1"/>
    <property type="molecule type" value="Genomic_DNA"/>
</dbReference>
<reference evidence="2" key="1">
    <citation type="journal article" date="2019" name="Int. J. Syst. Evol. Microbiol.">
        <title>The Global Catalogue of Microorganisms (GCM) 10K type strain sequencing project: providing services to taxonomists for standard genome sequencing and annotation.</title>
        <authorList>
            <consortium name="The Broad Institute Genomics Platform"/>
            <consortium name="The Broad Institute Genome Sequencing Center for Infectious Disease"/>
            <person name="Wu L."/>
            <person name="Ma J."/>
        </authorList>
    </citation>
    <scope>NUCLEOTIDE SEQUENCE [LARGE SCALE GENOMIC DNA]</scope>
    <source>
        <strain evidence="2">CGMCC 4.7178</strain>
    </source>
</reference>